<dbReference type="AlphaFoldDB" id="A0A9P4V562"/>
<sequence>MFLSQQRKHGCRYVSHSLPILLRILFMDPSLLPIACAALRPPPPSRPHILLYTSPGSSLLVSTSINPRPRPLLYPVPAVCCSSHR</sequence>
<dbReference type="EMBL" id="ML996101">
    <property type="protein sequence ID" value="KAF2740292.1"/>
    <property type="molecule type" value="Genomic_DNA"/>
</dbReference>
<reference evidence="1" key="1">
    <citation type="journal article" date="2020" name="Stud. Mycol.">
        <title>101 Dothideomycetes genomes: a test case for predicting lifestyles and emergence of pathogens.</title>
        <authorList>
            <person name="Haridas S."/>
            <person name="Albert R."/>
            <person name="Binder M."/>
            <person name="Bloem J."/>
            <person name="Labutti K."/>
            <person name="Salamov A."/>
            <person name="Andreopoulos B."/>
            <person name="Baker S."/>
            <person name="Barry K."/>
            <person name="Bills G."/>
            <person name="Bluhm B."/>
            <person name="Cannon C."/>
            <person name="Castanera R."/>
            <person name="Culley D."/>
            <person name="Daum C."/>
            <person name="Ezra D."/>
            <person name="Gonzalez J."/>
            <person name="Henrissat B."/>
            <person name="Kuo A."/>
            <person name="Liang C."/>
            <person name="Lipzen A."/>
            <person name="Lutzoni F."/>
            <person name="Magnuson J."/>
            <person name="Mondo S."/>
            <person name="Nolan M."/>
            <person name="Ohm R."/>
            <person name="Pangilinan J."/>
            <person name="Park H.-J."/>
            <person name="Ramirez L."/>
            <person name="Alfaro M."/>
            <person name="Sun H."/>
            <person name="Tritt A."/>
            <person name="Yoshinaga Y."/>
            <person name="Zwiers L.-H."/>
            <person name="Turgeon B."/>
            <person name="Goodwin S."/>
            <person name="Spatafora J."/>
            <person name="Crous P."/>
            <person name="Grigoriev I."/>
        </authorList>
    </citation>
    <scope>NUCLEOTIDE SEQUENCE</scope>
    <source>
        <strain evidence="1">CBS 125425</strain>
    </source>
</reference>
<comment type="caution">
    <text evidence="1">The sequence shown here is derived from an EMBL/GenBank/DDBJ whole genome shotgun (WGS) entry which is preliminary data.</text>
</comment>
<protein>
    <submittedName>
        <fullName evidence="1">Uncharacterized protein</fullName>
    </submittedName>
</protein>
<evidence type="ECO:0000313" key="2">
    <source>
        <dbReference type="Proteomes" id="UP000799444"/>
    </source>
</evidence>
<gene>
    <name evidence="1" type="ORF">EJ04DRAFT_240069</name>
</gene>
<dbReference type="Proteomes" id="UP000799444">
    <property type="component" value="Unassembled WGS sequence"/>
</dbReference>
<name>A0A9P4V562_9PLEO</name>
<evidence type="ECO:0000313" key="1">
    <source>
        <dbReference type="EMBL" id="KAF2740292.1"/>
    </source>
</evidence>
<proteinExistence type="predicted"/>
<organism evidence="1 2">
    <name type="scientific">Polyplosphaeria fusca</name>
    <dbReference type="NCBI Taxonomy" id="682080"/>
    <lineage>
        <taxon>Eukaryota</taxon>
        <taxon>Fungi</taxon>
        <taxon>Dikarya</taxon>
        <taxon>Ascomycota</taxon>
        <taxon>Pezizomycotina</taxon>
        <taxon>Dothideomycetes</taxon>
        <taxon>Pleosporomycetidae</taxon>
        <taxon>Pleosporales</taxon>
        <taxon>Tetraplosphaeriaceae</taxon>
        <taxon>Polyplosphaeria</taxon>
    </lineage>
</organism>
<accession>A0A9P4V562</accession>
<keyword evidence="2" id="KW-1185">Reference proteome</keyword>